<accession>G2XMD2</accession>
<dbReference type="PANTHER" id="PTHR43796:SF2">
    <property type="entry name" value="CARBOXYNORSPERMIDINE SYNTHASE"/>
    <property type="match status" value="1"/>
</dbReference>
<protein>
    <submittedName>
        <fullName evidence="2">Hypothetical_protein</fullName>
    </submittedName>
</protein>
<feature type="region of interest" description="Disordered" evidence="1">
    <location>
        <begin position="15"/>
        <end position="34"/>
    </location>
</feature>
<name>G2XMD2_ORYBR</name>
<sequence length="300" mass="32106">MAPVVRACMPLPTPPAAVASSSAAPSTDAQRRSPGARVLVLGGTGRVGGSTATALSKLRPDLSILIAGRNRLDVDLVVHAAGPFQRENECTVLQAAIATKTAYIDICDDTDYSWRAKGFHEQAKACGVPAITTAGIYPGVSNGFFYYTAGSGGAGPTILTTSFLLLAEDVIAYNKGEEIKLKPYSGALSIDFGKGARKKDVYLLNLPEVKSAYKVLGVPTVSARFGTAPFFWNWGMQAFANFLPVEFLRDKNKVLKLVKFVDPFVRAIDGIAGERVSMRVSNYFFLFTCAFKSTSSIQAI</sequence>
<dbReference type="PANTHER" id="PTHR43796">
    <property type="entry name" value="CARBOXYNORSPERMIDINE SYNTHASE"/>
    <property type="match status" value="1"/>
</dbReference>
<dbReference type="Gene3D" id="3.40.50.720">
    <property type="entry name" value="NAD(P)-binding Rossmann-like Domain"/>
    <property type="match status" value="1"/>
</dbReference>
<dbReference type="SUPFAM" id="SSF51735">
    <property type="entry name" value="NAD(P)-binding Rossmann-fold domains"/>
    <property type="match status" value="1"/>
</dbReference>
<feature type="compositionally biased region" description="Low complexity" evidence="1">
    <location>
        <begin position="16"/>
        <end position="26"/>
    </location>
</feature>
<organism evidence="2">
    <name type="scientific">Oryza brachyantha</name>
    <name type="common">malo sina</name>
    <dbReference type="NCBI Taxonomy" id="4533"/>
    <lineage>
        <taxon>Eukaryota</taxon>
        <taxon>Viridiplantae</taxon>
        <taxon>Streptophyta</taxon>
        <taxon>Embryophyta</taxon>
        <taxon>Tracheophyta</taxon>
        <taxon>Spermatophyta</taxon>
        <taxon>Magnoliopsida</taxon>
        <taxon>Liliopsida</taxon>
        <taxon>Poales</taxon>
        <taxon>Poaceae</taxon>
        <taxon>BOP clade</taxon>
        <taxon>Oryzoideae</taxon>
        <taxon>Oryzeae</taxon>
        <taxon>Oryzinae</taxon>
        <taxon>Oryza</taxon>
    </lineage>
</organism>
<gene>
    <name evidence="2" type="primary">Ob11g0022E15_24</name>
</gene>
<dbReference type="InterPro" id="IPR036291">
    <property type="entry name" value="NAD(P)-bd_dom_sf"/>
</dbReference>
<dbReference type="EMBL" id="FQ378032">
    <property type="protein sequence ID" value="CBX25274.1"/>
    <property type="molecule type" value="Genomic_DNA"/>
</dbReference>
<evidence type="ECO:0000256" key="1">
    <source>
        <dbReference type="SAM" id="MobiDB-lite"/>
    </source>
</evidence>
<reference evidence="2" key="1">
    <citation type="submission" date="2010-10" db="EMBL/GenBank/DDBJ databases">
        <authorList>
            <person name="Genoscope - CEA"/>
        </authorList>
    </citation>
    <scope>NUCLEOTIDE SEQUENCE</scope>
</reference>
<dbReference type="AlphaFoldDB" id="G2XMD2"/>
<proteinExistence type="predicted"/>
<evidence type="ECO:0000313" key="2">
    <source>
        <dbReference type="EMBL" id="CBX25274.1"/>
    </source>
</evidence>